<evidence type="ECO:0000256" key="2">
    <source>
        <dbReference type="ARBA" id="ARBA00005716"/>
    </source>
</evidence>
<accession>J3P2L7</accession>
<evidence type="ECO:0000313" key="11">
    <source>
        <dbReference type="EMBL" id="EJT73909.1"/>
    </source>
</evidence>
<gene>
    <name evidence="12" type="primary">20348221</name>
    <name evidence="9" type="synonym">MED8</name>
    <name evidence="11" type="ORF">GGTG_07763</name>
</gene>
<reference evidence="11" key="3">
    <citation type="submission" date="2010-09" db="EMBL/GenBank/DDBJ databases">
        <title>Annotation of Gaeumannomyces graminis var. tritici R3-111a-1.</title>
        <authorList>
            <consortium name="The Broad Institute Genome Sequencing Platform"/>
            <person name="Ma L.-J."/>
            <person name="Dead R."/>
            <person name="Young S.K."/>
            <person name="Zeng Q."/>
            <person name="Gargeya S."/>
            <person name="Fitzgerald M."/>
            <person name="Haas B."/>
            <person name="Abouelleil A."/>
            <person name="Alvarado L."/>
            <person name="Arachchi H.M."/>
            <person name="Berlin A."/>
            <person name="Brown A."/>
            <person name="Chapman S.B."/>
            <person name="Chen Z."/>
            <person name="Dunbar C."/>
            <person name="Freedman E."/>
            <person name="Gearin G."/>
            <person name="Gellesch M."/>
            <person name="Goldberg J."/>
            <person name="Griggs A."/>
            <person name="Gujja S."/>
            <person name="Heiman D."/>
            <person name="Howarth C."/>
            <person name="Larson L."/>
            <person name="Lui A."/>
            <person name="MacDonald P.J.P."/>
            <person name="Mehta T."/>
            <person name="Montmayeur A."/>
            <person name="Murphy C."/>
            <person name="Neiman D."/>
            <person name="Pearson M."/>
            <person name="Priest M."/>
            <person name="Roberts A."/>
            <person name="Saif S."/>
            <person name="Shea T."/>
            <person name="Shenoy N."/>
            <person name="Sisk P."/>
            <person name="Stolte C."/>
            <person name="Sykes S."/>
            <person name="Yandava C."/>
            <person name="Wortman J."/>
            <person name="Nusbaum C."/>
            <person name="Birren B."/>
        </authorList>
    </citation>
    <scope>NUCLEOTIDE SEQUENCE</scope>
    <source>
        <strain evidence="11">R3-111a-1</strain>
    </source>
</reference>
<dbReference type="GeneID" id="20348221"/>
<evidence type="ECO:0000313" key="12">
    <source>
        <dbReference type="EnsemblFungi" id="EJT73909"/>
    </source>
</evidence>
<evidence type="ECO:0000256" key="5">
    <source>
        <dbReference type="ARBA" id="ARBA00023159"/>
    </source>
</evidence>
<organism evidence="11">
    <name type="scientific">Gaeumannomyces tritici (strain R3-111a-1)</name>
    <name type="common">Wheat and barley take-all root rot fungus</name>
    <name type="synonym">Gaeumannomyces graminis var. tritici</name>
    <dbReference type="NCBI Taxonomy" id="644352"/>
    <lineage>
        <taxon>Eukaryota</taxon>
        <taxon>Fungi</taxon>
        <taxon>Dikarya</taxon>
        <taxon>Ascomycota</taxon>
        <taxon>Pezizomycotina</taxon>
        <taxon>Sordariomycetes</taxon>
        <taxon>Sordariomycetidae</taxon>
        <taxon>Magnaporthales</taxon>
        <taxon>Magnaporthaceae</taxon>
        <taxon>Gaeumannomyces</taxon>
    </lineage>
</organism>
<keyword evidence="4 9" id="KW-0805">Transcription regulation</keyword>
<reference evidence="11" key="2">
    <citation type="submission" date="2010-07" db="EMBL/GenBank/DDBJ databases">
        <authorList>
            <consortium name="The Broad Institute Genome Sequencing Platform"/>
            <consortium name="Broad Institute Genome Sequencing Center for Infectious Disease"/>
            <person name="Ma L.-J."/>
            <person name="Dead R."/>
            <person name="Young S."/>
            <person name="Zeng Q."/>
            <person name="Koehrsen M."/>
            <person name="Alvarado L."/>
            <person name="Berlin A."/>
            <person name="Chapman S.B."/>
            <person name="Chen Z."/>
            <person name="Freedman E."/>
            <person name="Gellesch M."/>
            <person name="Goldberg J."/>
            <person name="Griggs A."/>
            <person name="Gujja S."/>
            <person name="Heilman E.R."/>
            <person name="Heiman D."/>
            <person name="Hepburn T."/>
            <person name="Howarth C."/>
            <person name="Jen D."/>
            <person name="Larson L."/>
            <person name="Mehta T."/>
            <person name="Neiman D."/>
            <person name="Pearson M."/>
            <person name="Roberts A."/>
            <person name="Saif S."/>
            <person name="Shea T."/>
            <person name="Shenoy N."/>
            <person name="Sisk P."/>
            <person name="Stolte C."/>
            <person name="Sykes S."/>
            <person name="Walk T."/>
            <person name="White J."/>
            <person name="Yandava C."/>
            <person name="Haas B."/>
            <person name="Nusbaum C."/>
            <person name="Birren B."/>
        </authorList>
    </citation>
    <scope>NUCLEOTIDE SEQUENCE</scope>
    <source>
        <strain evidence="11">R3-111a-1</strain>
    </source>
</reference>
<dbReference type="InterPro" id="IPR019364">
    <property type="entry name" value="Mediatior_Med8_fun/met"/>
</dbReference>
<evidence type="ECO:0000256" key="4">
    <source>
        <dbReference type="ARBA" id="ARBA00023015"/>
    </source>
</evidence>
<evidence type="ECO:0000256" key="9">
    <source>
        <dbReference type="RuleBase" id="RU364144"/>
    </source>
</evidence>
<keyword evidence="5 9" id="KW-0010">Activator</keyword>
<dbReference type="Gene3D" id="6.10.250.2610">
    <property type="match status" value="1"/>
</dbReference>
<comment type="similarity">
    <text evidence="2 9">Belongs to the Mediator complex subunit 8 family.</text>
</comment>
<evidence type="ECO:0000256" key="6">
    <source>
        <dbReference type="ARBA" id="ARBA00023163"/>
    </source>
</evidence>
<dbReference type="eggNOG" id="ENOG502S8U1">
    <property type="taxonomic scope" value="Eukaryota"/>
</dbReference>
<dbReference type="Pfam" id="PF10232">
    <property type="entry name" value="Med8"/>
    <property type="match status" value="1"/>
</dbReference>
<evidence type="ECO:0000313" key="13">
    <source>
        <dbReference type="Proteomes" id="UP000006039"/>
    </source>
</evidence>
<feature type="compositionally biased region" description="Low complexity" evidence="10">
    <location>
        <begin position="274"/>
        <end position="294"/>
    </location>
</feature>
<reference evidence="12" key="5">
    <citation type="submission" date="2018-04" db="UniProtKB">
        <authorList>
            <consortium name="EnsemblFungi"/>
        </authorList>
    </citation>
    <scope>IDENTIFICATION</scope>
    <source>
        <strain evidence="12">R3-111a-1</strain>
    </source>
</reference>
<comment type="subunit">
    <text evidence="9">Component of the Mediator complex.</text>
</comment>
<dbReference type="GO" id="GO:0000978">
    <property type="term" value="F:RNA polymerase II cis-regulatory region sequence-specific DNA binding"/>
    <property type="evidence" value="ECO:0007669"/>
    <property type="project" value="TreeGrafter"/>
</dbReference>
<dbReference type="STRING" id="644352.J3P2L7"/>
<protein>
    <recommendedName>
        <fullName evidence="3 9">Mediator of RNA polymerase II transcription subunit 8</fullName>
    </recommendedName>
    <alternativeName>
        <fullName evidence="8 9">Mediator complex subunit 8</fullName>
    </alternativeName>
</protein>
<dbReference type="RefSeq" id="XP_009223853.1">
    <property type="nucleotide sequence ID" value="XM_009225589.1"/>
</dbReference>
<name>J3P2L7_GAET3</name>
<dbReference type="EnsemblFungi" id="EJT73909">
    <property type="protein sequence ID" value="EJT73909"/>
    <property type="gene ID" value="GGTG_07763"/>
</dbReference>
<evidence type="ECO:0000256" key="3">
    <source>
        <dbReference type="ARBA" id="ARBA00020637"/>
    </source>
</evidence>
<dbReference type="GO" id="GO:0003712">
    <property type="term" value="F:transcription coregulator activity"/>
    <property type="evidence" value="ECO:0007669"/>
    <property type="project" value="InterPro"/>
</dbReference>
<evidence type="ECO:0000256" key="10">
    <source>
        <dbReference type="SAM" id="MobiDB-lite"/>
    </source>
</evidence>
<evidence type="ECO:0000256" key="8">
    <source>
        <dbReference type="ARBA" id="ARBA00031261"/>
    </source>
</evidence>
<dbReference type="GO" id="GO:0016592">
    <property type="term" value="C:mediator complex"/>
    <property type="evidence" value="ECO:0007669"/>
    <property type="project" value="InterPro"/>
</dbReference>
<dbReference type="GO" id="GO:0070847">
    <property type="term" value="C:core mediator complex"/>
    <property type="evidence" value="ECO:0007669"/>
    <property type="project" value="TreeGrafter"/>
</dbReference>
<keyword evidence="7 9" id="KW-0539">Nucleus</keyword>
<comment type="subcellular location">
    <subcellularLocation>
        <location evidence="1 9">Nucleus</location>
    </subcellularLocation>
</comment>
<dbReference type="OrthoDB" id="5329317at2759"/>
<keyword evidence="13" id="KW-1185">Reference proteome</keyword>
<dbReference type="PANTHER" id="PTHR13074:SF9">
    <property type="entry name" value="MEDIATOR OF RNA POLYMERASE II TRANSCRIPTION SUBUNIT 8"/>
    <property type="match status" value="1"/>
</dbReference>
<sequence>MASLHMSQEDLKSLESARQKLATLVASIASMRDGILQSNPLPAPTSLETSAFVLQKNVESFLRVATDNDELFRRVVVHPSTNFPGRQYEGILGQLLRKKLEPDVETSVEDARAAAAAAGLGPHSFLDSDGSGGGGGGGKSGGGGANGRGGRGLYGDDEDDDEDSDDDDDEDDDDEGGYRGPEDDDDMDDDVDAAARRTREPLGLGDVWLDARVWVGRRIQEFVTREDGMVYTPQERAGGVDKVRTGLRRALPDVVDGDEDDDEDDDEDEDVPLQKQQQQQKTAATAAAAAVAQGGPAVDPEVVMWFMARGDMNLPPNVERLSDIVLDGGKRQRRPPQ</sequence>
<feature type="compositionally biased region" description="Acidic residues" evidence="10">
    <location>
        <begin position="255"/>
        <end position="271"/>
    </location>
</feature>
<proteinExistence type="inferred from homology"/>
<dbReference type="PANTHER" id="PTHR13074">
    <property type="entry name" value="MEDIATOR OF RNA POLYMERASE II TRANSCRIPTION SUBUNIT 8"/>
    <property type="match status" value="1"/>
</dbReference>
<dbReference type="VEuPathDB" id="FungiDB:GGTG_07763"/>
<dbReference type="AlphaFoldDB" id="J3P2L7"/>
<dbReference type="Gene3D" id="1.20.58.1710">
    <property type="match status" value="1"/>
</dbReference>
<feature type="region of interest" description="Disordered" evidence="10">
    <location>
        <begin position="122"/>
        <end position="189"/>
    </location>
</feature>
<dbReference type="GO" id="GO:0006357">
    <property type="term" value="P:regulation of transcription by RNA polymerase II"/>
    <property type="evidence" value="ECO:0007669"/>
    <property type="project" value="InterPro"/>
</dbReference>
<keyword evidence="6 9" id="KW-0804">Transcription</keyword>
<feature type="compositionally biased region" description="Acidic residues" evidence="10">
    <location>
        <begin position="155"/>
        <end position="175"/>
    </location>
</feature>
<feature type="region of interest" description="Disordered" evidence="10">
    <location>
        <begin position="250"/>
        <end position="294"/>
    </location>
</feature>
<dbReference type="HOGENOM" id="CLU_074399_0_0_1"/>
<reference evidence="12" key="4">
    <citation type="journal article" date="2015" name="G3 (Bethesda)">
        <title>Genome sequences of three phytopathogenic species of the Magnaporthaceae family of fungi.</title>
        <authorList>
            <person name="Okagaki L.H."/>
            <person name="Nunes C.C."/>
            <person name="Sailsbery J."/>
            <person name="Clay B."/>
            <person name="Brown D."/>
            <person name="John T."/>
            <person name="Oh Y."/>
            <person name="Young N."/>
            <person name="Fitzgerald M."/>
            <person name="Haas B.J."/>
            <person name="Zeng Q."/>
            <person name="Young S."/>
            <person name="Adiconis X."/>
            <person name="Fan L."/>
            <person name="Levin J.Z."/>
            <person name="Mitchell T.K."/>
            <person name="Okubara P.A."/>
            <person name="Farman M.L."/>
            <person name="Kohn L.M."/>
            <person name="Birren B."/>
            <person name="Ma L.-J."/>
            <person name="Dean R.A."/>
        </authorList>
    </citation>
    <scope>NUCLEOTIDE SEQUENCE</scope>
    <source>
        <strain evidence="12">R3-111a-1</strain>
    </source>
</reference>
<reference evidence="13" key="1">
    <citation type="submission" date="2010-07" db="EMBL/GenBank/DDBJ databases">
        <title>The genome sequence of Gaeumannomyces graminis var. tritici strain R3-111a-1.</title>
        <authorList>
            <consortium name="The Broad Institute Genome Sequencing Platform"/>
            <person name="Ma L.-J."/>
            <person name="Dead R."/>
            <person name="Young S."/>
            <person name="Zeng Q."/>
            <person name="Koehrsen M."/>
            <person name="Alvarado L."/>
            <person name="Berlin A."/>
            <person name="Chapman S.B."/>
            <person name="Chen Z."/>
            <person name="Freedman E."/>
            <person name="Gellesch M."/>
            <person name="Goldberg J."/>
            <person name="Griggs A."/>
            <person name="Gujja S."/>
            <person name="Heilman E.R."/>
            <person name="Heiman D."/>
            <person name="Hepburn T."/>
            <person name="Howarth C."/>
            <person name="Jen D."/>
            <person name="Larson L."/>
            <person name="Mehta T."/>
            <person name="Neiman D."/>
            <person name="Pearson M."/>
            <person name="Roberts A."/>
            <person name="Saif S."/>
            <person name="Shea T."/>
            <person name="Shenoy N."/>
            <person name="Sisk P."/>
            <person name="Stolte C."/>
            <person name="Sykes S."/>
            <person name="Walk T."/>
            <person name="White J."/>
            <person name="Yandava C."/>
            <person name="Haas B."/>
            <person name="Nusbaum C."/>
            <person name="Birren B."/>
        </authorList>
    </citation>
    <scope>NUCLEOTIDE SEQUENCE [LARGE SCALE GENOMIC DNA]</scope>
    <source>
        <strain evidence="13">R3-111a-1</strain>
    </source>
</reference>
<dbReference type="EMBL" id="GL385398">
    <property type="protein sequence ID" value="EJT73909.1"/>
    <property type="molecule type" value="Genomic_DNA"/>
</dbReference>
<evidence type="ECO:0000256" key="1">
    <source>
        <dbReference type="ARBA" id="ARBA00004123"/>
    </source>
</evidence>
<feature type="compositionally biased region" description="Gly residues" evidence="10">
    <location>
        <begin position="130"/>
        <end position="153"/>
    </location>
</feature>
<evidence type="ECO:0000256" key="7">
    <source>
        <dbReference type="ARBA" id="ARBA00023242"/>
    </source>
</evidence>
<dbReference type="Proteomes" id="UP000006039">
    <property type="component" value="Unassembled WGS sequence"/>
</dbReference>
<comment type="function">
    <text evidence="9">Component of the Mediator complex, a coactivator involved in the regulated transcription of nearly all RNA polymerase II-dependent genes. Mediator functions as a bridge to convey information from gene-specific regulatory proteins to the basal RNA polymerase II transcription machinery. Mediator is recruited to promoters by direct interactions with regulatory proteins and serves as a scaffold for the assembly of a functional preinitiation complex with RNA polymerase II and the general transcription factors.</text>
</comment>